<organism evidence="6">
    <name type="scientific">Laccaria bicolor (strain S238N-H82 / ATCC MYA-4686)</name>
    <name type="common">Bicoloured deceiver</name>
    <name type="synonym">Laccaria laccata var. bicolor</name>
    <dbReference type="NCBI Taxonomy" id="486041"/>
    <lineage>
        <taxon>Eukaryota</taxon>
        <taxon>Fungi</taxon>
        <taxon>Dikarya</taxon>
        <taxon>Basidiomycota</taxon>
        <taxon>Agaricomycotina</taxon>
        <taxon>Agaricomycetes</taxon>
        <taxon>Agaricomycetidae</taxon>
        <taxon>Agaricales</taxon>
        <taxon>Agaricineae</taxon>
        <taxon>Hydnangiaceae</taxon>
        <taxon>Laccaria</taxon>
    </lineage>
</organism>
<dbReference type="EMBL" id="DS547110">
    <property type="protein sequence ID" value="EDR06056.1"/>
    <property type="molecule type" value="Genomic_DNA"/>
</dbReference>
<dbReference type="GeneID" id="6079036"/>
<dbReference type="Gene3D" id="2.60.120.200">
    <property type="match status" value="2"/>
</dbReference>
<dbReference type="PROSITE" id="PS51762">
    <property type="entry name" value="GH16_2"/>
    <property type="match status" value="1"/>
</dbReference>
<keyword evidence="3" id="KW-0812">Transmembrane</keyword>
<reference evidence="5 6" key="1">
    <citation type="journal article" date="2008" name="Nature">
        <title>The genome of Laccaria bicolor provides insights into mycorrhizal symbiosis.</title>
        <authorList>
            <person name="Martin F."/>
            <person name="Aerts A."/>
            <person name="Ahren D."/>
            <person name="Brun A."/>
            <person name="Danchin E.G.J."/>
            <person name="Duchaussoy F."/>
            <person name="Gibon J."/>
            <person name="Kohler A."/>
            <person name="Lindquist E."/>
            <person name="Pereda V."/>
            <person name="Salamov A."/>
            <person name="Shapiro H.J."/>
            <person name="Wuyts J."/>
            <person name="Blaudez D."/>
            <person name="Buee M."/>
            <person name="Brokstein P."/>
            <person name="Canbaeck B."/>
            <person name="Cohen D."/>
            <person name="Courty P.E."/>
            <person name="Coutinho P.M."/>
            <person name="Delaruelle C."/>
            <person name="Detter J.C."/>
            <person name="Deveau A."/>
            <person name="DiFazio S."/>
            <person name="Duplessis S."/>
            <person name="Fraissinet-Tachet L."/>
            <person name="Lucic E."/>
            <person name="Frey-Klett P."/>
            <person name="Fourrey C."/>
            <person name="Feussner I."/>
            <person name="Gay G."/>
            <person name="Grimwood J."/>
            <person name="Hoegger P.J."/>
            <person name="Jain P."/>
            <person name="Kilaru S."/>
            <person name="Labbe J."/>
            <person name="Lin Y.C."/>
            <person name="Legue V."/>
            <person name="Le Tacon F."/>
            <person name="Marmeisse R."/>
            <person name="Melayah D."/>
            <person name="Montanini B."/>
            <person name="Muratet M."/>
            <person name="Nehls U."/>
            <person name="Niculita-Hirzel H."/>
            <person name="Oudot-Le Secq M.P."/>
            <person name="Peter M."/>
            <person name="Quesneville H."/>
            <person name="Rajashekar B."/>
            <person name="Reich M."/>
            <person name="Rouhier N."/>
            <person name="Schmutz J."/>
            <person name="Yin T."/>
            <person name="Chalot M."/>
            <person name="Henrissat B."/>
            <person name="Kuees U."/>
            <person name="Lucas S."/>
            <person name="Van de Peer Y."/>
            <person name="Podila G.K."/>
            <person name="Polle A."/>
            <person name="Pukkila P.J."/>
            <person name="Richardson P.M."/>
            <person name="Rouze P."/>
            <person name="Sanders I.R."/>
            <person name="Stajich J.E."/>
            <person name="Tunlid A."/>
            <person name="Tuskan G."/>
            <person name="Grigoriev I.V."/>
        </authorList>
    </citation>
    <scope>NUCLEOTIDE SEQUENCE [LARGE SCALE GENOMIC DNA]</scope>
    <source>
        <strain evidence="6">S238N-H82 / ATCC MYA-4686</strain>
    </source>
</reference>
<evidence type="ECO:0000313" key="6">
    <source>
        <dbReference type="Proteomes" id="UP000001194"/>
    </source>
</evidence>
<comment type="similarity">
    <text evidence="1">Belongs to the glycosyl hydrolase 16 family.</text>
</comment>
<evidence type="ECO:0000256" key="2">
    <source>
        <dbReference type="SAM" id="MobiDB-lite"/>
    </source>
</evidence>
<sequence length="619" mass="68205">MSAPPTNEEALSEPHPKFVIEGGNEGDEGHAFFHSRNTSGTHSNAESPTMTPRSLSFGAVTNPFSPPASVASFSSPEYTPGWSPASQSPQPHYPFPEIRPRSSGVNSVSTSIADLSRSSSSLNGNSRPGTADFAPPVRTSSGFRLRESFASPRTRPLTIYSTAQGSGTKVQRDRPKSTMLMSTTTLSKPWLQTRDPYTRIAYFITYGVMMIGVAAGAFRCWLGWNSVALLEGNLCPVLDENFDSSDGIFGDNGKFFREVDMSGFGNGEFEMTTASENNSFVQDGFLYISPTLTSDNIGGAAVVDGTVYNITGCTYNTTQGLSYTTATTQVVNTSQTFNIAEYNKACSAVSNSTSGKVINPVQSARLSTRYSASIKYGRVEVRAKNPTGDWLWPAIWMLPVDNTYGPWPLSGEFYTFEWVGSDVLAVITPHGEIDIMEARGNGPSYPKQGSNYVRGSLNWGPLTWLNAVSKTYGWRVMHRGSYDQDFHTYTLEWDQSFIRIYVDSRLHHYLDLRMNEDFWKRGDFPAVVQNGSEAIILDNPWVNGTKAAPFDQSFYLILDVAVGGTSGWFPDGSEKPWLDGSATAMGDFWSARSQWSPSWPSDARDRAMVIDYVKMWQLC</sequence>
<keyword evidence="3" id="KW-0472">Membrane</keyword>
<feature type="compositionally biased region" description="Low complexity" evidence="2">
    <location>
        <begin position="115"/>
        <end position="129"/>
    </location>
</feature>
<dbReference type="SUPFAM" id="SSF49899">
    <property type="entry name" value="Concanavalin A-like lectins/glucanases"/>
    <property type="match status" value="1"/>
</dbReference>
<dbReference type="GO" id="GO:0004553">
    <property type="term" value="F:hydrolase activity, hydrolyzing O-glycosyl compounds"/>
    <property type="evidence" value="ECO:0007669"/>
    <property type="project" value="InterPro"/>
</dbReference>
<protein>
    <submittedName>
        <fullName evidence="5">GH16 beta-1,3-glucan recognition protein</fullName>
    </submittedName>
</protein>
<evidence type="ECO:0000259" key="4">
    <source>
        <dbReference type="PROSITE" id="PS51762"/>
    </source>
</evidence>
<dbReference type="InterPro" id="IPR013320">
    <property type="entry name" value="ConA-like_dom_sf"/>
</dbReference>
<name>B0DH67_LACBS</name>
<feature type="compositionally biased region" description="Polar residues" evidence="2">
    <location>
        <begin position="103"/>
        <end position="113"/>
    </location>
</feature>
<dbReference type="InterPro" id="IPR000757">
    <property type="entry name" value="Beta-glucanase-like"/>
</dbReference>
<feature type="region of interest" description="Disordered" evidence="2">
    <location>
        <begin position="1"/>
        <end position="139"/>
    </location>
</feature>
<dbReference type="RefSeq" id="XP_001883344.1">
    <property type="nucleotide sequence ID" value="XM_001883309.1"/>
</dbReference>
<evidence type="ECO:0000256" key="1">
    <source>
        <dbReference type="ARBA" id="ARBA00006865"/>
    </source>
</evidence>
<keyword evidence="3" id="KW-1133">Transmembrane helix</keyword>
<keyword evidence="6" id="KW-1185">Reference proteome</keyword>
<dbReference type="PANTHER" id="PTHR10963:SF55">
    <property type="entry name" value="GLYCOSIDE HYDROLASE FAMILY 16 PROTEIN"/>
    <property type="match status" value="1"/>
</dbReference>
<feature type="domain" description="GH16" evidence="4">
    <location>
        <begin position="321"/>
        <end position="619"/>
    </location>
</feature>
<evidence type="ECO:0000313" key="5">
    <source>
        <dbReference type="EMBL" id="EDR06056.1"/>
    </source>
</evidence>
<feature type="compositionally biased region" description="Low complexity" evidence="2">
    <location>
        <begin position="67"/>
        <end position="76"/>
    </location>
</feature>
<dbReference type="STRING" id="486041.B0DH67"/>
<dbReference type="InterPro" id="IPR050546">
    <property type="entry name" value="Glycosyl_Hydrlase_16"/>
</dbReference>
<dbReference type="InParanoid" id="B0DH67"/>
<dbReference type="HOGENOM" id="CLU_019533_1_0_1"/>
<dbReference type="Proteomes" id="UP000001194">
    <property type="component" value="Unassembled WGS sequence"/>
</dbReference>
<proteinExistence type="inferred from homology"/>
<gene>
    <name evidence="5" type="ORF">LACBIDRAFT_389714</name>
</gene>
<dbReference type="PANTHER" id="PTHR10963">
    <property type="entry name" value="GLYCOSYL HYDROLASE-RELATED"/>
    <property type="match status" value="1"/>
</dbReference>
<dbReference type="GO" id="GO:0005975">
    <property type="term" value="P:carbohydrate metabolic process"/>
    <property type="evidence" value="ECO:0007669"/>
    <property type="project" value="InterPro"/>
</dbReference>
<dbReference type="OrthoDB" id="4781at2759"/>
<accession>B0DH67</accession>
<dbReference type="AlphaFoldDB" id="B0DH67"/>
<feature type="transmembrane region" description="Helical" evidence="3">
    <location>
        <begin position="200"/>
        <end position="224"/>
    </location>
</feature>
<evidence type="ECO:0000256" key="3">
    <source>
        <dbReference type="SAM" id="Phobius"/>
    </source>
</evidence>
<dbReference type="KEGG" id="lbc:LACBIDRAFT_389714"/>
<feature type="compositionally biased region" description="Polar residues" evidence="2">
    <location>
        <begin position="35"/>
        <end position="54"/>
    </location>
</feature>
<dbReference type="Pfam" id="PF00722">
    <property type="entry name" value="Glyco_hydro_16"/>
    <property type="match status" value="1"/>
</dbReference>